<protein>
    <recommendedName>
        <fullName evidence="4">AMP-dependent synthetase/ligase domain-containing protein</fullName>
    </recommendedName>
</protein>
<dbReference type="EMBL" id="JAVKGR010000003">
    <property type="protein sequence ID" value="MDR8018882.1"/>
    <property type="molecule type" value="Genomic_DNA"/>
</dbReference>
<comment type="caution">
    <text evidence="2">The sequence shown here is derived from an EMBL/GenBank/DDBJ whole genome shotgun (WGS) entry which is preliminary data.</text>
</comment>
<keyword evidence="3" id="KW-1185">Reference proteome</keyword>
<feature type="region of interest" description="Disordered" evidence="1">
    <location>
        <begin position="264"/>
        <end position="306"/>
    </location>
</feature>
<sequence>MPPLNLGPHSAPVAEDHPGLLRLLAARPGPALIWHDPDATSSPRVELSGRVLENWTVKMIGLFTQEADLQAGDLVLIDAAPHWKAAAALLAASALGCQVRLVSGYHRAEAAEPALVLTDAPQLWEHAQALGEAELAAFSPGLLDASYEDAVGEPLPSWVIDVSAEVRQQPDQLLIPLPDIGLPDVTPPNVTRPDVTLPEAARSDAAPAGRVPATRTGCLVVEDTAPGLTDGAGWAVRRWWDDDLPALMLGTWAQSGRAVLWRGATTDAAGQPRPQWRRMLEEESVPSSGPSSVPSSPSSAERPSSR</sequence>
<feature type="compositionally biased region" description="Low complexity" evidence="1">
    <location>
        <begin position="285"/>
        <end position="306"/>
    </location>
</feature>
<dbReference type="SUPFAM" id="SSF56801">
    <property type="entry name" value="Acetyl-CoA synthetase-like"/>
    <property type="match status" value="1"/>
</dbReference>
<dbReference type="RefSeq" id="WP_310547868.1">
    <property type="nucleotide sequence ID" value="NZ_JAVKGR010000003.1"/>
</dbReference>
<gene>
    <name evidence="2" type="ORF">RIL96_04815</name>
</gene>
<name>A0ABU2DQV3_9MICC</name>
<evidence type="ECO:0008006" key="4">
    <source>
        <dbReference type="Google" id="ProtNLM"/>
    </source>
</evidence>
<evidence type="ECO:0000313" key="2">
    <source>
        <dbReference type="EMBL" id="MDR8018882.1"/>
    </source>
</evidence>
<reference evidence="2 3" key="1">
    <citation type="submission" date="2023-09" db="EMBL/GenBank/DDBJ databases">
        <title>Description of three actinobacteria isolated from air of manufacturing shop in a pharmaceutical factory.</title>
        <authorList>
            <person name="Zhang D.-F."/>
        </authorList>
    </citation>
    <scope>NUCLEOTIDE SEQUENCE [LARGE SCALE GENOMIC DNA]</scope>
    <source>
        <strain evidence="2 3">LY-0111</strain>
    </source>
</reference>
<accession>A0ABU2DQV3</accession>
<evidence type="ECO:0000313" key="3">
    <source>
        <dbReference type="Proteomes" id="UP001251870"/>
    </source>
</evidence>
<proteinExistence type="predicted"/>
<evidence type="ECO:0000256" key="1">
    <source>
        <dbReference type="SAM" id="MobiDB-lite"/>
    </source>
</evidence>
<dbReference type="Proteomes" id="UP001251870">
    <property type="component" value="Unassembled WGS sequence"/>
</dbReference>
<organism evidence="2 3">
    <name type="scientific">Nesterenkonia aerolata</name>
    <dbReference type="NCBI Taxonomy" id="3074079"/>
    <lineage>
        <taxon>Bacteria</taxon>
        <taxon>Bacillati</taxon>
        <taxon>Actinomycetota</taxon>
        <taxon>Actinomycetes</taxon>
        <taxon>Micrococcales</taxon>
        <taxon>Micrococcaceae</taxon>
        <taxon>Nesterenkonia</taxon>
    </lineage>
</organism>